<organism evidence="1 2">
    <name type="scientific">Bacillus carboniphilus</name>
    <dbReference type="NCBI Taxonomy" id="86663"/>
    <lineage>
        <taxon>Bacteria</taxon>
        <taxon>Bacillati</taxon>
        <taxon>Bacillota</taxon>
        <taxon>Bacilli</taxon>
        <taxon>Bacillales</taxon>
        <taxon>Bacillaceae</taxon>
        <taxon>Bacillus</taxon>
    </lineage>
</organism>
<keyword evidence="1" id="KW-0614">Plasmid</keyword>
<dbReference type="RefSeq" id="WP_306021011.1">
    <property type="nucleotide sequence ID" value="NZ_CP129015.1"/>
</dbReference>
<reference evidence="1 2" key="1">
    <citation type="submission" date="2023-06" db="EMBL/GenBank/DDBJ databases">
        <title>Five Gram-positive bacteria isolated from mangrove sediments in Shenzhen, Guangdong, China.</title>
        <authorList>
            <person name="Yu S."/>
            <person name="Zheng W."/>
            <person name="Huang Y."/>
        </authorList>
    </citation>
    <scope>NUCLEOTIDE SEQUENCE [LARGE SCALE GENOMIC DNA]</scope>
    <source>
        <strain evidence="1 2">SaN35-3</strain>
        <plasmid evidence="1 2">unnamed2</plasmid>
    </source>
</reference>
<dbReference type="EMBL" id="CP129015">
    <property type="protein sequence ID" value="WLR44515.1"/>
    <property type="molecule type" value="Genomic_DNA"/>
</dbReference>
<dbReference type="Proteomes" id="UP001197974">
    <property type="component" value="Plasmid unnamed2"/>
</dbReference>
<protein>
    <submittedName>
        <fullName evidence="1">Uncharacterized protein</fullName>
    </submittedName>
</protein>
<sequence>MYKPKMYKLSEIVAMIEDGTLVELDKVFSYKDGESRPEYVISEGGLKSLYEYKAMWLDASSIDRVYRVPNLESKTIELTYNQLEILRDLLTLRTSKDVGFLLPKAKSISGIADVQDCGVPSPLHRQCI</sequence>
<evidence type="ECO:0000313" key="2">
    <source>
        <dbReference type="Proteomes" id="UP001197974"/>
    </source>
</evidence>
<keyword evidence="2" id="KW-1185">Reference proteome</keyword>
<evidence type="ECO:0000313" key="1">
    <source>
        <dbReference type="EMBL" id="WLR44515.1"/>
    </source>
</evidence>
<proteinExistence type="predicted"/>
<name>A0ABY9JYT3_9BACI</name>
<geneLocation type="plasmid" evidence="1 2">
    <name>unnamed2</name>
</geneLocation>
<gene>
    <name evidence="1" type="ORF">LC087_19300</name>
</gene>
<accession>A0ABY9JYT3</accession>